<organism evidence="2 3">
    <name type="scientific">candidate division WWE3 bacterium CG_4_9_14_0_2_um_filter_35_11</name>
    <dbReference type="NCBI Taxonomy" id="1975077"/>
    <lineage>
        <taxon>Bacteria</taxon>
        <taxon>Katanobacteria</taxon>
    </lineage>
</organism>
<keyword evidence="1" id="KW-0472">Membrane</keyword>
<gene>
    <name evidence="2" type="ORF">CO058_00385</name>
</gene>
<dbReference type="EMBL" id="PFSJ01000004">
    <property type="protein sequence ID" value="PJC23996.1"/>
    <property type="molecule type" value="Genomic_DNA"/>
</dbReference>
<dbReference type="Proteomes" id="UP000229756">
    <property type="component" value="Unassembled WGS sequence"/>
</dbReference>
<dbReference type="InterPro" id="IPR045584">
    <property type="entry name" value="Pilin-like"/>
</dbReference>
<keyword evidence="1" id="KW-1133">Transmembrane helix</keyword>
<dbReference type="SUPFAM" id="SSF54523">
    <property type="entry name" value="Pili subunits"/>
    <property type="match status" value="1"/>
</dbReference>
<dbReference type="NCBIfam" id="TIGR02532">
    <property type="entry name" value="IV_pilin_GFxxxE"/>
    <property type="match status" value="1"/>
</dbReference>
<evidence type="ECO:0000256" key="1">
    <source>
        <dbReference type="SAM" id="Phobius"/>
    </source>
</evidence>
<feature type="transmembrane region" description="Helical" evidence="1">
    <location>
        <begin position="12"/>
        <end position="39"/>
    </location>
</feature>
<keyword evidence="1" id="KW-0812">Transmembrane</keyword>
<comment type="caution">
    <text evidence="2">The sequence shown here is derived from an EMBL/GenBank/DDBJ whole genome shotgun (WGS) entry which is preliminary data.</text>
</comment>
<accession>A0A2M8EMM8</accession>
<protein>
    <recommendedName>
        <fullName evidence="4">Prepilin-type cleavage/methylation domain-containing protein</fullName>
    </recommendedName>
</protein>
<dbReference type="AlphaFoldDB" id="A0A2M8EMM8"/>
<reference evidence="3" key="1">
    <citation type="submission" date="2017-09" db="EMBL/GenBank/DDBJ databases">
        <title>Depth-based differentiation of microbial function through sediment-hosted aquifers and enrichment of novel symbionts in the deep terrestrial subsurface.</title>
        <authorList>
            <person name="Probst A.J."/>
            <person name="Ladd B."/>
            <person name="Jarett J.K."/>
            <person name="Geller-Mcgrath D.E."/>
            <person name="Sieber C.M.K."/>
            <person name="Emerson J.B."/>
            <person name="Anantharaman K."/>
            <person name="Thomas B.C."/>
            <person name="Malmstrom R."/>
            <person name="Stieglmeier M."/>
            <person name="Klingl A."/>
            <person name="Woyke T."/>
            <person name="Ryan C.M."/>
            <person name="Banfield J.F."/>
        </authorList>
    </citation>
    <scope>NUCLEOTIDE SEQUENCE [LARGE SCALE GENOMIC DNA]</scope>
</reference>
<dbReference type="InterPro" id="IPR012902">
    <property type="entry name" value="N_methyl_site"/>
</dbReference>
<sequence length="193" mass="20361">MNKMKQHKHNGFTLIELLISIGVLGVALSITAGVLLSVIKSSQRQKVIAEVERNGEYTMSYIEKMAVKALSANCVKNSASSTCSGSGPSGSDELILGQGSTSLYIGQRGVSVSCNGATVTNNFVYASSDGSYTDSKKLTNDSVNGVNITSLDFIVSPGNPAHITVTMVVSNSSCGNWNISKTFQSFITVRGTY</sequence>
<dbReference type="Pfam" id="PF07963">
    <property type="entry name" value="N_methyl"/>
    <property type="match status" value="1"/>
</dbReference>
<proteinExistence type="predicted"/>
<evidence type="ECO:0008006" key="4">
    <source>
        <dbReference type="Google" id="ProtNLM"/>
    </source>
</evidence>
<evidence type="ECO:0000313" key="2">
    <source>
        <dbReference type="EMBL" id="PJC23996.1"/>
    </source>
</evidence>
<evidence type="ECO:0000313" key="3">
    <source>
        <dbReference type="Proteomes" id="UP000229756"/>
    </source>
</evidence>
<name>A0A2M8EMM8_UNCKA</name>